<evidence type="ECO:0000313" key="1">
    <source>
        <dbReference type="EMBL" id="JAD81784.1"/>
    </source>
</evidence>
<accession>A0A0A9CZN8</accession>
<proteinExistence type="predicted"/>
<name>A0A0A9CZN8_ARUDO</name>
<organism evidence="1">
    <name type="scientific">Arundo donax</name>
    <name type="common">Giant reed</name>
    <name type="synonym">Donax arundinaceus</name>
    <dbReference type="NCBI Taxonomy" id="35708"/>
    <lineage>
        <taxon>Eukaryota</taxon>
        <taxon>Viridiplantae</taxon>
        <taxon>Streptophyta</taxon>
        <taxon>Embryophyta</taxon>
        <taxon>Tracheophyta</taxon>
        <taxon>Spermatophyta</taxon>
        <taxon>Magnoliopsida</taxon>
        <taxon>Liliopsida</taxon>
        <taxon>Poales</taxon>
        <taxon>Poaceae</taxon>
        <taxon>PACMAD clade</taxon>
        <taxon>Arundinoideae</taxon>
        <taxon>Arundineae</taxon>
        <taxon>Arundo</taxon>
    </lineage>
</organism>
<reference evidence="1" key="1">
    <citation type="submission" date="2014-09" db="EMBL/GenBank/DDBJ databases">
        <authorList>
            <person name="Magalhaes I.L.F."/>
            <person name="Oliveira U."/>
            <person name="Santos F.R."/>
            <person name="Vidigal T.H.D.A."/>
            <person name="Brescovit A.D."/>
            <person name="Santos A.J."/>
        </authorList>
    </citation>
    <scope>NUCLEOTIDE SEQUENCE</scope>
    <source>
        <tissue evidence="1">Shoot tissue taken approximately 20 cm above the soil surface</tissue>
    </source>
</reference>
<dbReference type="AlphaFoldDB" id="A0A0A9CZN8"/>
<protein>
    <submittedName>
        <fullName evidence="1">Uncharacterized protein</fullName>
    </submittedName>
</protein>
<sequence>MKTLDFLLLCLRLVTNMFHLPQGLLYVLCGV</sequence>
<reference evidence="1" key="2">
    <citation type="journal article" date="2015" name="Data Brief">
        <title>Shoot transcriptome of the giant reed, Arundo donax.</title>
        <authorList>
            <person name="Barrero R.A."/>
            <person name="Guerrero F.D."/>
            <person name="Moolhuijzen P."/>
            <person name="Goolsby J.A."/>
            <person name="Tidwell J."/>
            <person name="Bellgard S.E."/>
            <person name="Bellgard M.I."/>
        </authorList>
    </citation>
    <scope>NUCLEOTIDE SEQUENCE</scope>
    <source>
        <tissue evidence="1">Shoot tissue taken approximately 20 cm above the soil surface</tissue>
    </source>
</reference>
<dbReference type="EMBL" id="GBRH01216111">
    <property type="protein sequence ID" value="JAD81784.1"/>
    <property type="molecule type" value="Transcribed_RNA"/>
</dbReference>